<dbReference type="OrthoDB" id="79194at2759"/>
<proteinExistence type="predicted"/>
<accession>W4G3W3</accession>
<name>W4G3W3_APHAT</name>
<dbReference type="VEuPathDB" id="FungiDB:H257_10971"/>
<organism evidence="1">
    <name type="scientific">Aphanomyces astaci</name>
    <name type="common">Crayfish plague agent</name>
    <dbReference type="NCBI Taxonomy" id="112090"/>
    <lineage>
        <taxon>Eukaryota</taxon>
        <taxon>Sar</taxon>
        <taxon>Stramenopiles</taxon>
        <taxon>Oomycota</taxon>
        <taxon>Saprolegniomycetes</taxon>
        <taxon>Saprolegniales</taxon>
        <taxon>Verrucalvaceae</taxon>
        <taxon>Aphanomyces</taxon>
    </lineage>
</organism>
<dbReference type="AlphaFoldDB" id="W4G3W3"/>
<dbReference type="GeneID" id="20812967"/>
<evidence type="ECO:0000313" key="1">
    <source>
        <dbReference type="EMBL" id="ETV74380.1"/>
    </source>
</evidence>
<dbReference type="EMBL" id="KI913144">
    <property type="protein sequence ID" value="ETV74380.1"/>
    <property type="molecule type" value="Genomic_DNA"/>
</dbReference>
<sequence length="247" mass="27610">MSSTNTAAHQAALALLRRSFGDNDTALLLGGILPITKHALWKDSLARSISRSPKLRPPRRHWKNESLKCLRTEEQASSLTTHDRTLQDSLCIAHDEIARLTHTLESETRSASRLKSIKLDVAKFDGGKSHKLLSWLLQVSTSADAQRIHDATRVVFAMSHMKGRAEVGVFQTLDGPHCFLSFAVFESELKQGKPSLQEFIHDLRFLAANIDDEESLPEPLRVTVSMDGLNQGPARTQLFRAYPDTFE</sequence>
<protein>
    <submittedName>
        <fullName evidence="1">Uncharacterized protein</fullName>
    </submittedName>
</protein>
<reference evidence="1" key="1">
    <citation type="submission" date="2013-12" db="EMBL/GenBank/DDBJ databases">
        <title>The Genome Sequence of Aphanomyces astaci APO3.</title>
        <authorList>
            <consortium name="The Broad Institute Genomics Platform"/>
            <person name="Russ C."/>
            <person name="Tyler B."/>
            <person name="van West P."/>
            <person name="Dieguez-Uribeondo J."/>
            <person name="Young S.K."/>
            <person name="Zeng Q."/>
            <person name="Gargeya S."/>
            <person name="Fitzgerald M."/>
            <person name="Abouelleil A."/>
            <person name="Alvarado L."/>
            <person name="Chapman S.B."/>
            <person name="Gainer-Dewar J."/>
            <person name="Goldberg J."/>
            <person name="Griggs A."/>
            <person name="Gujja S."/>
            <person name="Hansen M."/>
            <person name="Howarth C."/>
            <person name="Imamovic A."/>
            <person name="Ireland A."/>
            <person name="Larimer J."/>
            <person name="McCowan C."/>
            <person name="Murphy C."/>
            <person name="Pearson M."/>
            <person name="Poon T.W."/>
            <person name="Priest M."/>
            <person name="Roberts A."/>
            <person name="Saif S."/>
            <person name="Shea T."/>
            <person name="Sykes S."/>
            <person name="Wortman J."/>
            <person name="Nusbaum C."/>
            <person name="Birren B."/>
        </authorList>
    </citation>
    <scope>NUCLEOTIDE SEQUENCE [LARGE SCALE GENOMIC DNA]</scope>
    <source>
        <strain evidence="1">APO3</strain>
    </source>
</reference>
<gene>
    <name evidence="1" type="ORF">H257_10971</name>
</gene>
<dbReference type="RefSeq" id="XP_009836038.1">
    <property type="nucleotide sequence ID" value="XM_009837736.1"/>
</dbReference>